<dbReference type="Gene3D" id="3.30.450.40">
    <property type="match status" value="1"/>
</dbReference>
<dbReference type="SMART" id="SM00387">
    <property type="entry name" value="HATPase_c"/>
    <property type="match status" value="1"/>
</dbReference>
<evidence type="ECO:0000256" key="4">
    <source>
        <dbReference type="ARBA" id="ARBA00022553"/>
    </source>
</evidence>
<dbReference type="SUPFAM" id="SSF47384">
    <property type="entry name" value="Homodimeric domain of signal transducing histidine kinase"/>
    <property type="match status" value="1"/>
</dbReference>
<dbReference type="GO" id="GO:0005524">
    <property type="term" value="F:ATP binding"/>
    <property type="evidence" value="ECO:0007669"/>
    <property type="project" value="UniProtKB-KW"/>
</dbReference>
<feature type="transmembrane region" description="Helical" evidence="14">
    <location>
        <begin position="183"/>
        <end position="199"/>
    </location>
</feature>
<evidence type="ECO:0000256" key="7">
    <source>
        <dbReference type="ARBA" id="ARBA00022741"/>
    </source>
</evidence>
<evidence type="ECO:0000256" key="8">
    <source>
        <dbReference type="ARBA" id="ARBA00022777"/>
    </source>
</evidence>
<name>A0A2N7UKW7_9GAMM</name>
<dbReference type="Pfam" id="PF02518">
    <property type="entry name" value="HATPase_c"/>
    <property type="match status" value="1"/>
</dbReference>
<keyword evidence="4" id="KW-0597">Phosphoprotein</keyword>
<evidence type="ECO:0000256" key="1">
    <source>
        <dbReference type="ARBA" id="ARBA00000085"/>
    </source>
</evidence>
<keyword evidence="9" id="KW-0067">ATP-binding</keyword>
<dbReference type="SUPFAM" id="SSF52402">
    <property type="entry name" value="Adenine nucleotide alpha hydrolases-like"/>
    <property type="match status" value="1"/>
</dbReference>
<dbReference type="InterPro" id="IPR052023">
    <property type="entry name" value="Histidine_kinase_KdpD"/>
</dbReference>
<evidence type="ECO:0000256" key="9">
    <source>
        <dbReference type="ARBA" id="ARBA00022840"/>
    </source>
</evidence>
<dbReference type="PANTHER" id="PTHR45569">
    <property type="entry name" value="SENSOR PROTEIN KDPD"/>
    <property type="match status" value="1"/>
</dbReference>
<gene>
    <name evidence="16" type="ORF">C1H70_06675</name>
</gene>
<dbReference type="CDD" id="cd00082">
    <property type="entry name" value="HisKA"/>
    <property type="match status" value="1"/>
</dbReference>
<keyword evidence="12 14" id="KW-0472">Membrane</keyword>
<keyword evidence="6 14" id="KW-0812">Transmembrane</keyword>
<evidence type="ECO:0000256" key="6">
    <source>
        <dbReference type="ARBA" id="ARBA00022692"/>
    </source>
</evidence>
<keyword evidence="7" id="KW-0547">Nucleotide-binding</keyword>
<keyword evidence="5" id="KW-0808">Transferase</keyword>
<dbReference type="SUPFAM" id="SSF55781">
    <property type="entry name" value="GAF domain-like"/>
    <property type="match status" value="1"/>
</dbReference>
<feature type="transmembrane region" description="Helical" evidence="14">
    <location>
        <begin position="258"/>
        <end position="276"/>
    </location>
</feature>
<dbReference type="OrthoDB" id="9806130at2"/>
<dbReference type="RefSeq" id="WP_102587566.1">
    <property type="nucleotide sequence ID" value="NZ_BNAE01000010.1"/>
</dbReference>
<dbReference type="InterPro" id="IPR036097">
    <property type="entry name" value="HisK_dim/P_sf"/>
</dbReference>
<evidence type="ECO:0000256" key="5">
    <source>
        <dbReference type="ARBA" id="ARBA00022679"/>
    </source>
</evidence>
<dbReference type="Gene3D" id="3.40.50.620">
    <property type="entry name" value="HUPs"/>
    <property type="match status" value="1"/>
</dbReference>
<dbReference type="Pfam" id="PF00512">
    <property type="entry name" value="HisKA"/>
    <property type="match status" value="1"/>
</dbReference>
<dbReference type="InterPro" id="IPR029016">
    <property type="entry name" value="GAF-like_dom_sf"/>
</dbReference>
<dbReference type="InterPro" id="IPR025201">
    <property type="entry name" value="KdpD_TM"/>
</dbReference>
<dbReference type="SMART" id="SM00388">
    <property type="entry name" value="HisKA"/>
    <property type="match status" value="1"/>
</dbReference>
<keyword evidence="17" id="KW-1185">Reference proteome</keyword>
<feature type="transmembrane region" description="Helical" evidence="14">
    <location>
        <begin position="230"/>
        <end position="252"/>
    </location>
</feature>
<dbReference type="InterPro" id="IPR038318">
    <property type="entry name" value="KdpD_sf"/>
</dbReference>
<dbReference type="AlphaFoldDB" id="A0A2N7UKW7"/>
<evidence type="ECO:0000256" key="3">
    <source>
        <dbReference type="ARBA" id="ARBA00012438"/>
    </source>
</evidence>
<dbReference type="InterPro" id="IPR003594">
    <property type="entry name" value="HATPase_dom"/>
</dbReference>
<organism evidence="16 17">
    <name type="scientific">Halomonas urumqiensis</name>
    <dbReference type="NCBI Taxonomy" id="1684789"/>
    <lineage>
        <taxon>Bacteria</taxon>
        <taxon>Pseudomonadati</taxon>
        <taxon>Pseudomonadota</taxon>
        <taxon>Gammaproteobacteria</taxon>
        <taxon>Oceanospirillales</taxon>
        <taxon>Halomonadaceae</taxon>
        <taxon>Halomonas</taxon>
    </lineage>
</organism>
<keyword evidence="8 16" id="KW-0418">Kinase</keyword>
<feature type="domain" description="Histidine kinase" evidence="15">
    <location>
        <begin position="456"/>
        <end position="675"/>
    </location>
</feature>
<dbReference type="InterPro" id="IPR003661">
    <property type="entry name" value="HisK_dim/P_dom"/>
</dbReference>
<proteinExistence type="predicted"/>
<evidence type="ECO:0000256" key="13">
    <source>
        <dbReference type="SAM" id="MobiDB-lite"/>
    </source>
</evidence>
<evidence type="ECO:0000256" key="10">
    <source>
        <dbReference type="ARBA" id="ARBA00022989"/>
    </source>
</evidence>
<feature type="region of interest" description="Disordered" evidence="13">
    <location>
        <begin position="673"/>
        <end position="693"/>
    </location>
</feature>
<evidence type="ECO:0000313" key="16">
    <source>
        <dbReference type="EMBL" id="PMR81072.1"/>
    </source>
</evidence>
<dbReference type="Gene3D" id="3.30.565.10">
    <property type="entry name" value="Histidine kinase-like ATPase, C-terminal domain"/>
    <property type="match status" value="1"/>
</dbReference>
<keyword evidence="11" id="KW-0902">Two-component regulatory system</keyword>
<dbReference type="CDD" id="cd00075">
    <property type="entry name" value="HATPase"/>
    <property type="match status" value="1"/>
</dbReference>
<dbReference type="Pfam" id="PF13493">
    <property type="entry name" value="DUF4118"/>
    <property type="match status" value="1"/>
</dbReference>
<dbReference type="InterPro" id="IPR014729">
    <property type="entry name" value="Rossmann-like_a/b/a_fold"/>
</dbReference>
<comment type="subcellular location">
    <subcellularLocation>
        <location evidence="2">Membrane</location>
        <topology evidence="2">Multi-pass membrane protein</topology>
    </subcellularLocation>
</comment>
<sequence length="693" mass="75258">MTSPTTPAHSDHQPMAIATEIATEDAASAGLSAGSRPRQPRLLVALSGGTEDAALVRAAHRLALREGVHWRAIHVDNGRHDARRRLVLEKDFAMVTRLGGETRVLQGQDRAEELLHHAREHSVSTLVIGCSRPSGWRFWRRTLAEQLLRRGGTFDLVVVAEARKRARFRPHHTWSPLRLREPLVAFAGVMVALGAAWVLQTWLELANLSLLFLAAVLVTATLAGTRAAMLSAVLGFVAFNFFFTRPHFSLAIIERDQLLTVSFFLLVALVVGQLAGSGRRRLMALRNSQEQAQRLLAYSRALSAATDAEQVCHIGLSSLERWLGVPVVFLSRHEGGAELSVSHTSPPGIRPDAAAMTAASWSWQHLQPSGVGTGHLADDDQRWRMHPLVEQGRVLGIIGLELAVREHALTPDQEAMIEALTSQLTLALERTRLVGELGSARVSEENERLRSALLSSVSHDLRTPLSSIIGSASSLRELEPQLSHADKTELLDGILSESDRLNRYIQNLLDMTRLGHGSLKIERDWITLDDLVAAALQRLGPALEGLALVRDWPGDLPLLHVHPALIEQALVNVIDNAARFSPDGGTITIRATRLEASNQLEITVADQGPGIPPALREAVFDMFFTGNEGDRSRYGTGLGLAICRGMLGAHGGDIEARLGPGGTGTTIVMRLPLPTPDVSAKPSGPQQGGHHDD</sequence>
<dbReference type="PANTHER" id="PTHR45569:SF1">
    <property type="entry name" value="SENSOR PROTEIN KDPD"/>
    <property type="match status" value="1"/>
</dbReference>
<dbReference type="Gene3D" id="1.10.287.130">
    <property type="match status" value="1"/>
</dbReference>
<evidence type="ECO:0000256" key="12">
    <source>
        <dbReference type="ARBA" id="ARBA00023136"/>
    </source>
</evidence>
<dbReference type="PRINTS" id="PR00344">
    <property type="entry name" value="BCTRLSENSOR"/>
</dbReference>
<protein>
    <recommendedName>
        <fullName evidence="3">histidine kinase</fullName>
        <ecNumber evidence="3">2.7.13.3</ecNumber>
    </recommendedName>
</protein>
<keyword evidence="10 14" id="KW-1133">Transmembrane helix</keyword>
<dbReference type="InterPro" id="IPR004358">
    <property type="entry name" value="Sig_transdc_His_kin-like_C"/>
</dbReference>
<reference evidence="16 17" key="1">
    <citation type="submission" date="2018-01" db="EMBL/GenBank/DDBJ databases">
        <title>Halomonas endophytica sp. nov., isolated from storage liquid in the stems of Populus euphratica.</title>
        <authorList>
            <person name="Chen C."/>
        </authorList>
    </citation>
    <scope>NUCLEOTIDE SEQUENCE [LARGE SCALE GENOMIC DNA]</scope>
    <source>
        <strain evidence="16 17">BZ-SZ-XJ27</strain>
    </source>
</reference>
<dbReference type="InterPro" id="IPR036890">
    <property type="entry name" value="HATPase_C_sf"/>
</dbReference>
<evidence type="ECO:0000256" key="14">
    <source>
        <dbReference type="SAM" id="Phobius"/>
    </source>
</evidence>
<comment type="catalytic activity">
    <reaction evidence="1">
        <text>ATP + protein L-histidine = ADP + protein N-phospho-L-histidine.</text>
        <dbReference type="EC" id="2.7.13.3"/>
    </reaction>
</comment>
<evidence type="ECO:0000256" key="11">
    <source>
        <dbReference type="ARBA" id="ARBA00023012"/>
    </source>
</evidence>
<dbReference type="Proteomes" id="UP000235547">
    <property type="component" value="Unassembled WGS sequence"/>
</dbReference>
<accession>A0A2N7UKW7</accession>
<dbReference type="InterPro" id="IPR005467">
    <property type="entry name" value="His_kinase_dom"/>
</dbReference>
<dbReference type="Gene3D" id="1.20.120.620">
    <property type="entry name" value="Backbone structure of the membrane domain of e. Coli histidine kinase receptor kdpd"/>
    <property type="match status" value="1"/>
</dbReference>
<evidence type="ECO:0000256" key="2">
    <source>
        <dbReference type="ARBA" id="ARBA00004141"/>
    </source>
</evidence>
<evidence type="ECO:0000259" key="15">
    <source>
        <dbReference type="PROSITE" id="PS50109"/>
    </source>
</evidence>
<dbReference type="GO" id="GO:0000155">
    <property type="term" value="F:phosphorelay sensor kinase activity"/>
    <property type="evidence" value="ECO:0007669"/>
    <property type="project" value="InterPro"/>
</dbReference>
<comment type="caution">
    <text evidence="16">The sequence shown here is derived from an EMBL/GenBank/DDBJ whole genome shotgun (WGS) entry which is preliminary data.</text>
</comment>
<dbReference type="PROSITE" id="PS50109">
    <property type="entry name" value="HIS_KIN"/>
    <property type="match status" value="1"/>
</dbReference>
<dbReference type="GO" id="GO:0005886">
    <property type="term" value="C:plasma membrane"/>
    <property type="evidence" value="ECO:0007669"/>
    <property type="project" value="TreeGrafter"/>
</dbReference>
<dbReference type="EC" id="2.7.13.3" evidence="3"/>
<dbReference type="EMBL" id="PNRG01000012">
    <property type="protein sequence ID" value="PMR81072.1"/>
    <property type="molecule type" value="Genomic_DNA"/>
</dbReference>
<dbReference type="SUPFAM" id="SSF55874">
    <property type="entry name" value="ATPase domain of HSP90 chaperone/DNA topoisomerase II/histidine kinase"/>
    <property type="match status" value="1"/>
</dbReference>
<evidence type="ECO:0000313" key="17">
    <source>
        <dbReference type="Proteomes" id="UP000235547"/>
    </source>
</evidence>